<dbReference type="PROSITE" id="PS01236">
    <property type="entry name" value="PDXT_SNO_1"/>
    <property type="match status" value="1"/>
</dbReference>
<dbReference type="EMBL" id="DXGI01000338">
    <property type="protein sequence ID" value="HIW79245.1"/>
    <property type="molecule type" value="Genomic_DNA"/>
</dbReference>
<evidence type="ECO:0000313" key="12">
    <source>
        <dbReference type="EMBL" id="HIW79245.1"/>
    </source>
</evidence>
<dbReference type="EC" id="4.3.3.6" evidence="12"/>
<comment type="similarity">
    <text evidence="1">Belongs to the glutaminase PdxT/SNO family.</text>
</comment>
<feature type="binding site" evidence="11">
    <location>
        <position position="109"/>
    </location>
    <ligand>
        <name>L-glutamine</name>
        <dbReference type="ChEBI" id="CHEBI:58359"/>
    </ligand>
</feature>
<gene>
    <name evidence="12" type="primary">pdxT</name>
    <name evidence="12" type="ORF">H9874_08895</name>
</gene>
<dbReference type="EC" id="3.5.1.2" evidence="12"/>
<reference evidence="12" key="1">
    <citation type="journal article" date="2021" name="PeerJ">
        <title>Extensive microbial diversity within the chicken gut microbiome revealed by metagenomics and culture.</title>
        <authorList>
            <person name="Gilroy R."/>
            <person name="Ravi A."/>
            <person name="Getino M."/>
            <person name="Pursley I."/>
            <person name="Horton D.L."/>
            <person name="Alikhan N.F."/>
            <person name="Baker D."/>
            <person name="Gharbi K."/>
            <person name="Hall N."/>
            <person name="Watson M."/>
            <person name="Adriaenssens E.M."/>
            <person name="Foster-Nyarko E."/>
            <person name="Jarju S."/>
            <person name="Secka A."/>
            <person name="Antonio M."/>
            <person name="Oren A."/>
            <person name="Chaudhuri R.R."/>
            <person name="La Ragione R."/>
            <person name="Hildebrand F."/>
            <person name="Pallen M.J."/>
        </authorList>
    </citation>
    <scope>NUCLEOTIDE SEQUENCE</scope>
    <source>
        <strain evidence="12">ChiSxjej5B17-1746</strain>
    </source>
</reference>
<dbReference type="Gene3D" id="3.40.50.880">
    <property type="match status" value="1"/>
</dbReference>
<evidence type="ECO:0000256" key="6">
    <source>
        <dbReference type="ARBA" id="ARBA00047992"/>
    </source>
</evidence>
<sequence length="209" mass="22896">MSAPRIGVLALQGAFREHIRSLRRCGADAVEIRTREDLDGLSGLVLPGGESTVMGKLLTEWDMMDRLRGLIRDGLPVFGTCAGLILLCTDIIGHPGQPRIGLLDASVRRNAFGRQVDSFTTDLELSPFPAVRPLEDRAAPMRAVFIRAPLIERTGTGVEVLARVNGLPVAVRQRNILAVSFHPEVSVSYDELPVEGMAELWFETREALD</sequence>
<dbReference type="Pfam" id="PF01174">
    <property type="entry name" value="SNO"/>
    <property type="match status" value="1"/>
</dbReference>
<feature type="active site" description="Charge relay system" evidence="10">
    <location>
        <position position="182"/>
    </location>
</feature>
<comment type="function">
    <text evidence="8">Catalyzes the hydrolysis of glutamine to glutamate and ammonia as part of the biosynthesis of pyridoxal 5'-phosphate. The resulting ammonia molecule is channeled to the active site of PdxS.</text>
</comment>
<dbReference type="FunFam" id="3.40.50.880:FF:000010">
    <property type="entry name" value="uncharacterized protein LOC100176842 isoform X2"/>
    <property type="match status" value="1"/>
</dbReference>
<organism evidence="12 13">
    <name type="scientific">Candidatus Bilophila faecipullorum</name>
    <dbReference type="NCBI Taxonomy" id="2838482"/>
    <lineage>
        <taxon>Bacteria</taxon>
        <taxon>Pseudomonadati</taxon>
        <taxon>Thermodesulfobacteriota</taxon>
        <taxon>Desulfovibrionia</taxon>
        <taxon>Desulfovibrionales</taxon>
        <taxon>Desulfovibrionaceae</taxon>
        <taxon>Bilophila</taxon>
    </lineage>
</organism>
<evidence type="ECO:0000256" key="10">
    <source>
        <dbReference type="PIRSR" id="PIRSR005639-1"/>
    </source>
</evidence>
<dbReference type="InterPro" id="IPR029062">
    <property type="entry name" value="Class_I_gatase-like"/>
</dbReference>
<comment type="caution">
    <text evidence="12">The sequence shown here is derived from an EMBL/GenBank/DDBJ whole genome shotgun (WGS) entry which is preliminary data.</text>
</comment>
<keyword evidence="2 12" id="KW-0378">Hydrolase</keyword>
<keyword evidence="4" id="KW-0315">Glutamine amidotransferase</keyword>
<dbReference type="SUPFAM" id="SSF52317">
    <property type="entry name" value="Class I glutamine amidotransferase-like"/>
    <property type="match status" value="1"/>
</dbReference>
<dbReference type="NCBIfam" id="TIGR03800">
    <property type="entry name" value="PLP_synth_Pdx2"/>
    <property type="match status" value="1"/>
</dbReference>
<dbReference type="Proteomes" id="UP000824264">
    <property type="component" value="Unassembled WGS sequence"/>
</dbReference>
<comment type="catalytic activity">
    <reaction evidence="6">
        <text>aldehydo-D-ribose 5-phosphate + D-glyceraldehyde 3-phosphate + L-glutamine = pyridoxal 5'-phosphate + L-glutamate + phosphate + 3 H2O + H(+)</text>
        <dbReference type="Rhea" id="RHEA:31507"/>
        <dbReference type="ChEBI" id="CHEBI:15377"/>
        <dbReference type="ChEBI" id="CHEBI:15378"/>
        <dbReference type="ChEBI" id="CHEBI:29985"/>
        <dbReference type="ChEBI" id="CHEBI:43474"/>
        <dbReference type="ChEBI" id="CHEBI:58273"/>
        <dbReference type="ChEBI" id="CHEBI:58359"/>
        <dbReference type="ChEBI" id="CHEBI:59776"/>
        <dbReference type="ChEBI" id="CHEBI:597326"/>
        <dbReference type="EC" id="4.3.3.6"/>
    </reaction>
</comment>
<dbReference type="GO" id="GO:0036381">
    <property type="term" value="F:pyridoxal 5'-phosphate synthase (glutamine hydrolysing) activity"/>
    <property type="evidence" value="ECO:0007669"/>
    <property type="project" value="UniProtKB-EC"/>
</dbReference>
<evidence type="ECO:0000256" key="2">
    <source>
        <dbReference type="ARBA" id="ARBA00022801"/>
    </source>
</evidence>
<dbReference type="InterPro" id="IPR021196">
    <property type="entry name" value="PdxT/SNO_CS"/>
</dbReference>
<feature type="active site" description="Nucleophile" evidence="10">
    <location>
        <position position="81"/>
    </location>
</feature>
<dbReference type="HAMAP" id="MF_01615">
    <property type="entry name" value="PdxT"/>
    <property type="match status" value="1"/>
</dbReference>
<dbReference type="GO" id="GO:0005829">
    <property type="term" value="C:cytosol"/>
    <property type="evidence" value="ECO:0007669"/>
    <property type="project" value="TreeGrafter"/>
</dbReference>
<feature type="non-terminal residue" evidence="12">
    <location>
        <position position="209"/>
    </location>
</feature>
<evidence type="ECO:0000256" key="8">
    <source>
        <dbReference type="ARBA" id="ARBA00054599"/>
    </source>
</evidence>
<dbReference type="AlphaFoldDB" id="A0A9D1UAG9"/>
<dbReference type="GO" id="GO:0004359">
    <property type="term" value="F:glutaminase activity"/>
    <property type="evidence" value="ECO:0007669"/>
    <property type="project" value="UniProtKB-EC"/>
</dbReference>
<comment type="subunit">
    <text evidence="9">In the presence of PdxS, forms a dodecamer of heterodimers. Only shows activity in the heterodimer.</text>
</comment>
<dbReference type="CDD" id="cd01749">
    <property type="entry name" value="GATase1_PB"/>
    <property type="match status" value="1"/>
</dbReference>
<dbReference type="InterPro" id="IPR002161">
    <property type="entry name" value="PdxT/SNO"/>
</dbReference>
<feature type="binding site" evidence="11">
    <location>
        <begin position="49"/>
        <end position="51"/>
    </location>
    <ligand>
        <name>L-glutamine</name>
        <dbReference type="ChEBI" id="CHEBI:58359"/>
    </ligand>
</feature>
<evidence type="ECO:0000256" key="4">
    <source>
        <dbReference type="ARBA" id="ARBA00022962"/>
    </source>
</evidence>
<dbReference type="PIRSF" id="PIRSF005639">
    <property type="entry name" value="Glut_amidoT_SNO"/>
    <property type="match status" value="1"/>
</dbReference>
<evidence type="ECO:0000256" key="5">
    <source>
        <dbReference type="ARBA" id="ARBA00023239"/>
    </source>
</evidence>
<dbReference type="PROSITE" id="PS51130">
    <property type="entry name" value="PDXT_SNO_2"/>
    <property type="match status" value="1"/>
</dbReference>
<keyword evidence="3" id="KW-0663">Pyridoxal phosphate</keyword>
<proteinExistence type="inferred from homology"/>
<protein>
    <submittedName>
        <fullName evidence="12">Pyridoxal 5'-phosphate synthase glutaminase subunit PdxT</fullName>
        <ecNumber evidence="12">3.5.1.2</ecNumber>
        <ecNumber evidence="12">4.3.3.6</ecNumber>
    </submittedName>
</protein>
<evidence type="ECO:0000256" key="9">
    <source>
        <dbReference type="ARBA" id="ARBA00064749"/>
    </source>
</evidence>
<evidence type="ECO:0000256" key="3">
    <source>
        <dbReference type="ARBA" id="ARBA00022898"/>
    </source>
</evidence>
<evidence type="ECO:0000313" key="13">
    <source>
        <dbReference type="Proteomes" id="UP000824264"/>
    </source>
</evidence>
<feature type="binding site" evidence="11">
    <location>
        <begin position="146"/>
        <end position="147"/>
    </location>
    <ligand>
        <name>L-glutamine</name>
        <dbReference type="ChEBI" id="CHEBI:58359"/>
    </ligand>
</feature>
<accession>A0A9D1UAG9</accession>
<dbReference type="GO" id="GO:0008614">
    <property type="term" value="P:pyridoxine metabolic process"/>
    <property type="evidence" value="ECO:0007669"/>
    <property type="project" value="TreeGrafter"/>
</dbReference>
<dbReference type="PANTHER" id="PTHR31559">
    <property type="entry name" value="PYRIDOXAL 5'-PHOSPHATE SYNTHASE SUBUNIT SNO"/>
    <property type="match status" value="1"/>
</dbReference>
<dbReference type="PROSITE" id="PS51273">
    <property type="entry name" value="GATASE_TYPE_1"/>
    <property type="match status" value="1"/>
</dbReference>
<dbReference type="GO" id="GO:1903600">
    <property type="term" value="C:glutaminase complex"/>
    <property type="evidence" value="ECO:0007669"/>
    <property type="project" value="TreeGrafter"/>
</dbReference>
<dbReference type="PANTHER" id="PTHR31559:SF0">
    <property type="entry name" value="PYRIDOXAL 5'-PHOSPHATE SYNTHASE SUBUNIT SNO1-RELATED"/>
    <property type="match status" value="1"/>
</dbReference>
<evidence type="ECO:0000256" key="11">
    <source>
        <dbReference type="PIRSR" id="PIRSR005639-2"/>
    </source>
</evidence>
<name>A0A9D1UAG9_9BACT</name>
<keyword evidence="5 12" id="KW-0456">Lyase</keyword>
<evidence type="ECO:0000256" key="1">
    <source>
        <dbReference type="ARBA" id="ARBA00008345"/>
    </source>
</evidence>
<feature type="active site" description="Charge relay system" evidence="10">
    <location>
        <position position="184"/>
    </location>
</feature>
<reference evidence="12" key="2">
    <citation type="submission" date="2021-04" db="EMBL/GenBank/DDBJ databases">
        <authorList>
            <person name="Gilroy R."/>
        </authorList>
    </citation>
    <scope>NUCLEOTIDE SEQUENCE</scope>
    <source>
        <strain evidence="12">ChiSxjej5B17-1746</strain>
    </source>
</reference>
<evidence type="ECO:0000256" key="7">
    <source>
        <dbReference type="ARBA" id="ARBA00049534"/>
    </source>
</evidence>
<comment type="catalytic activity">
    <reaction evidence="7">
        <text>L-glutamine + H2O = L-glutamate + NH4(+)</text>
        <dbReference type="Rhea" id="RHEA:15889"/>
        <dbReference type="ChEBI" id="CHEBI:15377"/>
        <dbReference type="ChEBI" id="CHEBI:28938"/>
        <dbReference type="ChEBI" id="CHEBI:29985"/>
        <dbReference type="ChEBI" id="CHEBI:58359"/>
        <dbReference type="EC" id="3.5.1.2"/>
    </reaction>
</comment>
<dbReference type="GO" id="GO:0042823">
    <property type="term" value="P:pyridoxal phosphate biosynthetic process"/>
    <property type="evidence" value="ECO:0007669"/>
    <property type="project" value="InterPro"/>
</dbReference>